<organism evidence="2 3">
    <name type="scientific">Candidatus Magasanikbacteria bacterium RIFCSPLOWO2_12_FULL_43_12</name>
    <dbReference type="NCBI Taxonomy" id="1798692"/>
    <lineage>
        <taxon>Bacteria</taxon>
        <taxon>Candidatus Magasanikiibacteriota</taxon>
    </lineage>
</organism>
<dbReference type="STRING" id="1798692.A3G00_04045"/>
<evidence type="ECO:0000313" key="3">
    <source>
        <dbReference type="Proteomes" id="UP000178347"/>
    </source>
</evidence>
<feature type="transmembrane region" description="Helical" evidence="1">
    <location>
        <begin position="12"/>
        <end position="35"/>
    </location>
</feature>
<accession>A0A1F6MVF1</accession>
<dbReference type="Proteomes" id="UP000178347">
    <property type="component" value="Unassembled WGS sequence"/>
</dbReference>
<protein>
    <submittedName>
        <fullName evidence="2">Uncharacterized protein</fullName>
    </submittedName>
</protein>
<keyword evidence="1" id="KW-0812">Transmembrane</keyword>
<evidence type="ECO:0000313" key="2">
    <source>
        <dbReference type="EMBL" id="OGH75639.1"/>
    </source>
</evidence>
<evidence type="ECO:0000256" key="1">
    <source>
        <dbReference type="SAM" id="Phobius"/>
    </source>
</evidence>
<gene>
    <name evidence="2" type="ORF">A3G00_04045</name>
</gene>
<keyword evidence="1" id="KW-0472">Membrane</keyword>
<reference evidence="2 3" key="1">
    <citation type="journal article" date="2016" name="Nat. Commun.">
        <title>Thousands of microbial genomes shed light on interconnected biogeochemical processes in an aquifer system.</title>
        <authorList>
            <person name="Anantharaman K."/>
            <person name="Brown C.T."/>
            <person name="Hug L.A."/>
            <person name="Sharon I."/>
            <person name="Castelle C.J."/>
            <person name="Probst A.J."/>
            <person name="Thomas B.C."/>
            <person name="Singh A."/>
            <person name="Wilkins M.J."/>
            <person name="Karaoz U."/>
            <person name="Brodie E.L."/>
            <person name="Williams K.H."/>
            <person name="Hubbard S.S."/>
            <person name="Banfield J.F."/>
        </authorList>
    </citation>
    <scope>NUCLEOTIDE SEQUENCE [LARGE SCALE GENOMIC DNA]</scope>
</reference>
<sequence>MSEKRILGKISYIFGIIIIVVFLFFAAISLIRPILGFVERNNEERANERAVEITQNKVELCEKDGGVYFPYEGRCVYQKDPQSVVSVCEEWDRKNIEHKEKIEKSVEYLNSIITEEQKLIIDLWSTIFNDPVFYYEDGRWAGLTCDGAVSTCSTYSTYDADNGYFKKHIIPVWIEKEEQTTAKGEKYLGFHISYSVRMGDWYRHEVGNFTNWAGANWVVVKESDYKSLIEAIKKTTYRSQLLKIPKDAVAAYDRFSKTGDLFGDTQHKTWSGFWGGDRTGPTNVAEFKDFSGVVIAQKHRILEQGRDCVEMISLLRSCDSHLKIANWDNRYTAEGIDFNTYGGISISARSGFEENRTEDCHKAELNLISDKLDCFPVDCDPYGGKTGLDFTM</sequence>
<name>A0A1F6MVF1_9BACT</name>
<dbReference type="AlphaFoldDB" id="A0A1F6MVF1"/>
<keyword evidence="1" id="KW-1133">Transmembrane helix</keyword>
<proteinExistence type="predicted"/>
<dbReference type="EMBL" id="MFQN01000004">
    <property type="protein sequence ID" value="OGH75639.1"/>
    <property type="molecule type" value="Genomic_DNA"/>
</dbReference>
<comment type="caution">
    <text evidence="2">The sequence shown here is derived from an EMBL/GenBank/DDBJ whole genome shotgun (WGS) entry which is preliminary data.</text>
</comment>